<dbReference type="InterPro" id="IPR013517">
    <property type="entry name" value="FG-GAP"/>
</dbReference>
<dbReference type="RefSeq" id="WP_207328308.1">
    <property type="nucleotide sequence ID" value="NZ_JAFMYW010000002.1"/>
</dbReference>
<dbReference type="Proteomes" id="UP000664628">
    <property type="component" value="Unassembled WGS sequence"/>
</dbReference>
<comment type="caution">
    <text evidence="4">The sequence shown here is derived from an EMBL/GenBank/DDBJ whole genome shotgun (WGS) entry which is preliminary data.</text>
</comment>
<accession>A0ABS3JFX6</accession>
<reference evidence="4 5" key="1">
    <citation type="submission" date="2021-03" db="EMBL/GenBank/DDBJ databases">
        <title>Fibrella sp. HMF5405 genome sequencing and assembly.</title>
        <authorList>
            <person name="Kang H."/>
            <person name="Kim H."/>
            <person name="Bae S."/>
            <person name="Joh K."/>
        </authorList>
    </citation>
    <scope>NUCLEOTIDE SEQUENCE [LARGE SCALE GENOMIC DNA]</scope>
    <source>
        <strain evidence="4 5">HMF5405</strain>
    </source>
</reference>
<gene>
    <name evidence="4" type="ORF">J2I46_07055</name>
</gene>
<dbReference type="PANTHER" id="PTHR16026:SF0">
    <property type="entry name" value="CARTILAGE ACIDIC PROTEIN 1"/>
    <property type="match status" value="1"/>
</dbReference>
<evidence type="ECO:0000313" key="5">
    <source>
        <dbReference type="Proteomes" id="UP000664628"/>
    </source>
</evidence>
<dbReference type="EMBL" id="JAFMYW010000002">
    <property type="protein sequence ID" value="MBO0948328.1"/>
    <property type="molecule type" value="Genomic_DNA"/>
</dbReference>
<protein>
    <submittedName>
        <fullName evidence="4">VCBS repeat-containing protein</fullName>
    </submittedName>
</protein>
<feature type="domain" description="ASPIC/UnbV" evidence="3">
    <location>
        <begin position="529"/>
        <end position="604"/>
    </location>
</feature>
<keyword evidence="5" id="KW-1185">Reference proteome</keyword>
<dbReference type="PROSITE" id="PS51257">
    <property type="entry name" value="PROKAR_LIPOPROTEIN"/>
    <property type="match status" value="1"/>
</dbReference>
<dbReference type="InterPro" id="IPR027039">
    <property type="entry name" value="Crtac1"/>
</dbReference>
<evidence type="ECO:0000256" key="2">
    <source>
        <dbReference type="SAM" id="SignalP"/>
    </source>
</evidence>
<dbReference type="Gene3D" id="2.130.10.130">
    <property type="entry name" value="Integrin alpha, N-terminal"/>
    <property type="match status" value="3"/>
</dbReference>
<dbReference type="InterPro" id="IPR028994">
    <property type="entry name" value="Integrin_alpha_N"/>
</dbReference>
<dbReference type="Pfam" id="PF01839">
    <property type="entry name" value="FG-GAP"/>
    <property type="match status" value="1"/>
</dbReference>
<evidence type="ECO:0000256" key="1">
    <source>
        <dbReference type="ARBA" id="ARBA00022729"/>
    </source>
</evidence>
<evidence type="ECO:0000313" key="4">
    <source>
        <dbReference type="EMBL" id="MBO0948328.1"/>
    </source>
</evidence>
<dbReference type="InterPro" id="IPR011519">
    <property type="entry name" value="UnbV_ASPIC"/>
</dbReference>
<dbReference type="Pfam" id="PF13517">
    <property type="entry name" value="FG-GAP_3"/>
    <property type="match status" value="4"/>
</dbReference>
<feature type="signal peptide" evidence="2">
    <location>
        <begin position="1"/>
        <end position="20"/>
    </location>
</feature>
<evidence type="ECO:0000259" key="3">
    <source>
        <dbReference type="Pfam" id="PF07593"/>
    </source>
</evidence>
<proteinExistence type="predicted"/>
<dbReference type="PANTHER" id="PTHR16026">
    <property type="entry name" value="CARTILAGE ACIDIC PROTEIN 1"/>
    <property type="match status" value="1"/>
</dbReference>
<dbReference type="Pfam" id="PF07593">
    <property type="entry name" value="UnbV_ASPIC"/>
    <property type="match status" value="1"/>
</dbReference>
<name>A0ABS3JFX6_9BACT</name>
<sequence length="1198" mass="132022">MLHRTLSIAFLLSFGGFLTACQSSSSSLFSLLPAEETGITFANRISESDSMSILDVEYFYNGGGVALGDFNNDSLPDVFFTGNMVANRLFLNKGSLKFDDITQSAGVTGNGKWCSGTSLVDINNDGWLDIYVSATLSKSDKQRENLLYVNQGVRDGKPVFKEMAHDYGIADNSHTTHAAFFDYDNDGDLDLYLLTDRIDDYPNVYRAKVDDGSSLNTDRLYRNDPNPALGHPVFTDVSKQAGIRHDGYGLGLNIVDMNRDGWKDIYVTNDYLTDDLLYINNHDGTFTDRAGETFKHTSNTAMGNDVTDINNDGLVDVIAVDMMPRDNYRKKMMLAANSYQTYLNNDEYKYNYQVVRNTLQLNQGTRPNMITPAFSEISLLADVAETDWSWAPMVVDFDNDGFRDLLITNGFPKDVTDRDFMTFRAENGKVATKDYTLAQIPVVKISNYAFRNNGDLTFSNVTQDWGIDVPSFSNGAAYGDLDNDGDLDYVVNNINDSAFVYRNNLIEQKGDQANYLRVKFAGSAQNRMGLGAFVELHYGRQNEQQQVYEHSPYRGYLSTVEPVAHFGLGAVKTINEVRIIWPAHDNQPARQQTLRNVKTNQVLTADIRNATEPLSLPVKKPALFNEVTDSLQVAYVHQEPEYIDFNTQKLLPHKLSQYGPSVSVGDVNGDGLDDLFIGGARANKGRFLLQTATGGFAEKDLLPTGNVPGNKQEEDMGTLLFDADGDGDLDLYIASGSTEGQANSASFQDRFYINNGGTFTLGTGTLPANTTSKSCVKAADFDGDGDLDLFIGGRVIPDQYPKATSSLLLRNDSKPGQPHFTDVTAQVAPVLTNIGLVCDALWTDPDNDGDVDLMLAGEFMPLTLLTNNGGKLTNQGAANGLAKSVGWWNSLVAGDFDRDGDIDYIAGNLGLNARMRATNEEPVRMYAGDFDNNGFYDAIPTIFIPDADGRRQEYTFHGREDLIKQMIVMRRRFPFYKDFATATIDKLLTPEERQNATVLEANYLQSAYVENKGNGTFAIRALPVQAQLAPIFGMVADDVDRDGNLDVMLVGNDFSGEVLAGRYDALNGLWLRGNGKGNFTAQSINTSGFYVPGNGKALAQLIDNKGSELLIASQNRGRLCIFRNSKPVRRIRLGSTDASALLTFADGKKQKVEFSYGNSFLSQSARVLTVSPQVKAVDIMDSQGRKRSGFQPNTLVKN</sequence>
<keyword evidence="1 2" id="KW-0732">Signal</keyword>
<organism evidence="4 5">
    <name type="scientific">Fibrella forsythiae</name>
    <dbReference type="NCBI Taxonomy" id="2817061"/>
    <lineage>
        <taxon>Bacteria</taxon>
        <taxon>Pseudomonadati</taxon>
        <taxon>Bacteroidota</taxon>
        <taxon>Cytophagia</taxon>
        <taxon>Cytophagales</taxon>
        <taxon>Spirosomataceae</taxon>
        <taxon>Fibrella</taxon>
    </lineage>
</organism>
<feature type="chain" id="PRO_5047057229" evidence="2">
    <location>
        <begin position="21"/>
        <end position="1198"/>
    </location>
</feature>
<dbReference type="SUPFAM" id="SSF69318">
    <property type="entry name" value="Integrin alpha N-terminal domain"/>
    <property type="match status" value="3"/>
</dbReference>